<dbReference type="InterPro" id="IPR036259">
    <property type="entry name" value="MFS_trans_sf"/>
</dbReference>
<feature type="transmembrane region" description="Helical" evidence="6">
    <location>
        <begin position="517"/>
        <end position="536"/>
    </location>
</feature>
<feature type="compositionally biased region" description="Polar residues" evidence="5">
    <location>
        <begin position="429"/>
        <end position="444"/>
    </location>
</feature>
<feature type="transmembrane region" description="Helical" evidence="6">
    <location>
        <begin position="77"/>
        <end position="99"/>
    </location>
</feature>
<dbReference type="SUPFAM" id="SSF103473">
    <property type="entry name" value="MFS general substrate transporter"/>
    <property type="match status" value="2"/>
</dbReference>
<evidence type="ECO:0000256" key="5">
    <source>
        <dbReference type="SAM" id="MobiDB-lite"/>
    </source>
</evidence>
<evidence type="ECO:0000313" key="7">
    <source>
        <dbReference type="EMBL" id="CAK7229637.1"/>
    </source>
</evidence>
<feature type="transmembrane region" description="Helical" evidence="6">
    <location>
        <begin position="373"/>
        <end position="394"/>
    </location>
</feature>
<keyword evidence="3 6" id="KW-1133">Transmembrane helix</keyword>
<evidence type="ECO:0000313" key="8">
    <source>
        <dbReference type="Proteomes" id="UP001642406"/>
    </source>
</evidence>
<feature type="compositionally biased region" description="Low complexity" evidence="5">
    <location>
        <begin position="411"/>
        <end position="421"/>
    </location>
</feature>
<feature type="transmembrane region" description="Helical" evidence="6">
    <location>
        <begin position="191"/>
        <end position="217"/>
    </location>
</feature>
<proteinExistence type="predicted"/>
<dbReference type="EMBL" id="CAWUHC010000081">
    <property type="protein sequence ID" value="CAK7229637.1"/>
    <property type="molecule type" value="Genomic_DNA"/>
</dbReference>
<dbReference type="InterPro" id="IPR011701">
    <property type="entry name" value="MFS"/>
</dbReference>
<evidence type="ECO:0008006" key="9">
    <source>
        <dbReference type="Google" id="ProtNLM"/>
    </source>
</evidence>
<keyword evidence="4 6" id="KW-0472">Membrane</keyword>
<evidence type="ECO:0000256" key="6">
    <source>
        <dbReference type="SAM" id="Phobius"/>
    </source>
</evidence>
<feature type="transmembrane region" description="Helical" evidence="6">
    <location>
        <begin position="609"/>
        <end position="627"/>
    </location>
</feature>
<keyword evidence="8" id="KW-1185">Reference proteome</keyword>
<protein>
    <recommendedName>
        <fullName evidence="9">Major facilitator superfamily transporter</fullName>
    </recommendedName>
</protein>
<feature type="transmembrane region" description="Helical" evidence="6">
    <location>
        <begin position="134"/>
        <end position="151"/>
    </location>
</feature>
<evidence type="ECO:0000256" key="3">
    <source>
        <dbReference type="ARBA" id="ARBA00022989"/>
    </source>
</evidence>
<gene>
    <name evidence="7" type="ORF">SBRCBS47491_007318</name>
</gene>
<dbReference type="PANTHER" id="PTHR23507">
    <property type="entry name" value="ZGC:174356"/>
    <property type="match status" value="1"/>
</dbReference>
<evidence type="ECO:0000256" key="1">
    <source>
        <dbReference type="ARBA" id="ARBA00004141"/>
    </source>
</evidence>
<comment type="caution">
    <text evidence="7">The sequence shown here is derived from an EMBL/GenBank/DDBJ whole genome shotgun (WGS) entry which is preliminary data.</text>
</comment>
<feature type="transmembrane region" description="Helical" evidence="6">
    <location>
        <begin position="163"/>
        <end position="185"/>
    </location>
</feature>
<organism evidence="7 8">
    <name type="scientific">Sporothrix bragantina</name>
    <dbReference type="NCBI Taxonomy" id="671064"/>
    <lineage>
        <taxon>Eukaryota</taxon>
        <taxon>Fungi</taxon>
        <taxon>Dikarya</taxon>
        <taxon>Ascomycota</taxon>
        <taxon>Pezizomycotina</taxon>
        <taxon>Sordariomycetes</taxon>
        <taxon>Sordariomycetidae</taxon>
        <taxon>Ophiostomatales</taxon>
        <taxon>Ophiostomataceae</taxon>
        <taxon>Sporothrix</taxon>
    </lineage>
</organism>
<evidence type="ECO:0000256" key="4">
    <source>
        <dbReference type="ARBA" id="ARBA00023136"/>
    </source>
</evidence>
<feature type="transmembrane region" description="Helical" evidence="6">
    <location>
        <begin position="257"/>
        <end position="279"/>
    </location>
</feature>
<feature type="region of interest" description="Disordered" evidence="5">
    <location>
        <begin position="404"/>
        <end position="449"/>
    </location>
</feature>
<evidence type="ECO:0000256" key="2">
    <source>
        <dbReference type="ARBA" id="ARBA00022692"/>
    </source>
</evidence>
<comment type="subcellular location">
    <subcellularLocation>
        <location evidence="1">Membrane</location>
        <topology evidence="1">Multi-pass membrane protein</topology>
    </subcellularLocation>
</comment>
<feature type="transmembrane region" description="Helical" evidence="6">
    <location>
        <begin position="229"/>
        <end position="251"/>
    </location>
</feature>
<feature type="compositionally biased region" description="Low complexity" evidence="5">
    <location>
        <begin position="18"/>
        <end position="39"/>
    </location>
</feature>
<keyword evidence="2 6" id="KW-0812">Transmembrane</keyword>
<accession>A0ABP0CDF4</accession>
<feature type="region of interest" description="Disordered" evidence="5">
    <location>
        <begin position="1"/>
        <end position="60"/>
    </location>
</feature>
<dbReference type="Pfam" id="PF07690">
    <property type="entry name" value="MFS_1"/>
    <property type="match status" value="1"/>
</dbReference>
<name>A0ABP0CDF4_9PEZI</name>
<reference evidence="7 8" key="1">
    <citation type="submission" date="2024-01" db="EMBL/GenBank/DDBJ databases">
        <authorList>
            <person name="Allen C."/>
            <person name="Tagirdzhanova G."/>
        </authorList>
    </citation>
    <scope>NUCLEOTIDE SEQUENCE [LARGE SCALE GENOMIC DNA]</scope>
</reference>
<dbReference type="Proteomes" id="UP001642406">
    <property type="component" value="Unassembled WGS sequence"/>
</dbReference>
<dbReference type="PANTHER" id="PTHR23507:SF13">
    <property type="entry name" value="MFS GENERAL SUBSTRATE TRANSPORTER"/>
    <property type="match status" value="1"/>
</dbReference>
<feature type="transmembrane region" description="Helical" evidence="6">
    <location>
        <begin position="575"/>
        <end position="597"/>
    </location>
</feature>
<sequence length="653" mass="70217">MAAEQSRNAADEQTPLLSTASTTATAATTTASSVTEATSNDAEPALTRTPSKDNVDPVSPQKGKGWLASLWSPANRVLLAGFVISLSFSFTQVSIFYVFRLMECDVYYENHPPYTGTGDRCSINAVAAGTARQFSLLGISTTFAGTWNLFISGQQVKRWGPRAALILQTLVPAIRVAAQIVGVYAGGQTGIWIIQITQVITILGGPAGYILVVNTIAGEVVPPIERTALFGQLQGCLMLGVAIGFLLGGIVGDEFGVVRPFQTAFFLFLFASLFARYALPYISPESLSGPSNKATRRGGLAGFVEPLKVLLPQKIRLGSGRIANHYGVFFLCCGVFLGVLATGYAPVLLQMYATAEFDFDQTSNGWLLSGNSFVRAFFLIFLFPRIIDGGRAWFARLSRDERRSKRKARRASSSGSASTPKKANKTRKPSQSTYGATNSSSSAHPAQPEITEIPTEPEQFDLPVGTQVEEEPILVRISTAERRHVEHDDVNDIESNDEDAAEAAADEEKAAYAFDLFFLRWSLLVDGIITAGAALATQGWHMYLMTVLLPFGSGSAPAAKGVITSMCPSSQRTDALNAITLVENMARLATLGVFGYVFSALADIGKAQLTFYCNGAVAVVAMLVLMFSHFPPRDSELIEEEEAAAEEAPQETV</sequence>
<dbReference type="Gene3D" id="1.20.1250.20">
    <property type="entry name" value="MFS general substrate transporter like domains"/>
    <property type="match status" value="2"/>
</dbReference>
<feature type="transmembrane region" description="Helical" evidence="6">
    <location>
        <begin position="326"/>
        <end position="353"/>
    </location>
</feature>